<keyword evidence="5" id="KW-1185">Reference proteome</keyword>
<evidence type="ECO:0000256" key="1">
    <source>
        <dbReference type="ARBA" id="ARBA00001968"/>
    </source>
</evidence>
<protein>
    <recommendedName>
        <fullName evidence="3">DDE Tnp4 domain-containing protein</fullName>
    </recommendedName>
</protein>
<evidence type="ECO:0000313" key="4">
    <source>
        <dbReference type="EMBL" id="KAK5643159.1"/>
    </source>
</evidence>
<organism evidence="4 5">
    <name type="scientific">Pyrocoelia pectoralis</name>
    <dbReference type="NCBI Taxonomy" id="417401"/>
    <lineage>
        <taxon>Eukaryota</taxon>
        <taxon>Metazoa</taxon>
        <taxon>Ecdysozoa</taxon>
        <taxon>Arthropoda</taxon>
        <taxon>Hexapoda</taxon>
        <taxon>Insecta</taxon>
        <taxon>Pterygota</taxon>
        <taxon>Neoptera</taxon>
        <taxon>Endopterygota</taxon>
        <taxon>Coleoptera</taxon>
        <taxon>Polyphaga</taxon>
        <taxon>Elateriformia</taxon>
        <taxon>Elateroidea</taxon>
        <taxon>Lampyridae</taxon>
        <taxon>Lampyrinae</taxon>
        <taxon>Pyrocoelia</taxon>
    </lineage>
</organism>
<dbReference type="GO" id="GO:0046872">
    <property type="term" value="F:metal ion binding"/>
    <property type="evidence" value="ECO:0007669"/>
    <property type="project" value="UniProtKB-KW"/>
</dbReference>
<name>A0AAN7VH72_9COLE</name>
<dbReference type="InterPro" id="IPR027806">
    <property type="entry name" value="HARBI1_dom"/>
</dbReference>
<dbReference type="AlphaFoldDB" id="A0AAN7VH72"/>
<comment type="cofactor">
    <cofactor evidence="1">
        <name>a divalent metal cation</name>
        <dbReference type="ChEBI" id="CHEBI:60240"/>
    </cofactor>
</comment>
<keyword evidence="2" id="KW-0479">Metal-binding</keyword>
<dbReference type="EMBL" id="JAVRBK010000005">
    <property type="protein sequence ID" value="KAK5643159.1"/>
    <property type="molecule type" value="Genomic_DNA"/>
</dbReference>
<feature type="domain" description="DDE Tnp4" evidence="3">
    <location>
        <begin position="69"/>
        <end position="159"/>
    </location>
</feature>
<evidence type="ECO:0000259" key="3">
    <source>
        <dbReference type="Pfam" id="PF13359"/>
    </source>
</evidence>
<proteinExistence type="predicted"/>
<evidence type="ECO:0000313" key="5">
    <source>
        <dbReference type="Proteomes" id="UP001329430"/>
    </source>
</evidence>
<reference evidence="4 5" key="1">
    <citation type="journal article" date="2024" name="Insects">
        <title>An Improved Chromosome-Level Genome Assembly of the Firefly Pyrocoelia pectoralis.</title>
        <authorList>
            <person name="Fu X."/>
            <person name="Meyer-Rochow V.B."/>
            <person name="Ballantyne L."/>
            <person name="Zhu X."/>
        </authorList>
    </citation>
    <scope>NUCLEOTIDE SEQUENCE [LARGE SCALE GENOMIC DNA]</scope>
    <source>
        <strain evidence="4">XCY_ONT2</strain>
    </source>
</reference>
<dbReference type="Pfam" id="PF13359">
    <property type="entry name" value="DDE_Tnp_4"/>
    <property type="match status" value="1"/>
</dbReference>
<evidence type="ECO:0000256" key="2">
    <source>
        <dbReference type="ARBA" id="ARBA00022723"/>
    </source>
</evidence>
<dbReference type="Proteomes" id="UP001329430">
    <property type="component" value="Chromosome 5"/>
</dbReference>
<accession>A0AAN7VH72</accession>
<sequence length="163" mass="18331">MSLSNASKVFKKSLITIDAFVKTLIYWPDKDVIKKLLPIPFRVRFNNVQSIIDCFEIEIEKPSDPVKQVSDVLLLESCGFLDAIPSGCTVMADGGFKHVDKLLCQKQCKLVKPPGVSSTTATATKLEVLETKRIASLRIHFERVIRRVREFNYLNSIVSSTIT</sequence>
<comment type="caution">
    <text evidence="4">The sequence shown here is derived from an EMBL/GenBank/DDBJ whole genome shotgun (WGS) entry which is preliminary data.</text>
</comment>
<dbReference type="PANTHER" id="PTHR23080">
    <property type="entry name" value="THAP DOMAIN PROTEIN"/>
    <property type="match status" value="1"/>
</dbReference>
<gene>
    <name evidence="4" type="ORF">RI129_007004</name>
</gene>